<keyword evidence="2" id="KW-1185">Reference proteome</keyword>
<reference evidence="1 2" key="1">
    <citation type="submission" date="2024-02" db="EMBL/GenBank/DDBJ databases">
        <title>A novel Wenzhouxiangellaceae bacterium, isolated from coastal sediments.</title>
        <authorList>
            <person name="Du Z.-J."/>
            <person name="Ye Y.-Q."/>
            <person name="Zhang X.-Y."/>
        </authorList>
    </citation>
    <scope>NUCLEOTIDE SEQUENCE [LARGE SCALE GENOMIC DNA]</scope>
    <source>
        <strain evidence="1 2">CH-27</strain>
    </source>
</reference>
<comment type="caution">
    <text evidence="1">The sequence shown here is derived from an EMBL/GenBank/DDBJ whole genome shotgun (WGS) entry which is preliminary data.</text>
</comment>
<gene>
    <name evidence="1" type="ORF">V3330_07045</name>
</gene>
<protein>
    <submittedName>
        <fullName evidence="1">Trm112 family protein</fullName>
    </submittedName>
</protein>
<organism evidence="1 2">
    <name type="scientific">Elongatibacter sediminis</name>
    <dbReference type="NCBI Taxonomy" id="3119006"/>
    <lineage>
        <taxon>Bacteria</taxon>
        <taxon>Pseudomonadati</taxon>
        <taxon>Pseudomonadota</taxon>
        <taxon>Gammaproteobacteria</taxon>
        <taxon>Chromatiales</taxon>
        <taxon>Wenzhouxiangellaceae</taxon>
        <taxon>Elongatibacter</taxon>
    </lineage>
</organism>
<evidence type="ECO:0000313" key="1">
    <source>
        <dbReference type="EMBL" id="MEJ8567380.1"/>
    </source>
</evidence>
<accession>A0AAW9RG35</accession>
<dbReference type="Gene3D" id="2.20.25.10">
    <property type="match status" value="1"/>
</dbReference>
<dbReference type="AlphaFoldDB" id="A0AAW9RG35"/>
<dbReference type="RefSeq" id="WP_354694705.1">
    <property type="nucleotide sequence ID" value="NZ_JAZHOG010000004.1"/>
</dbReference>
<dbReference type="EMBL" id="JAZHOG010000004">
    <property type="protein sequence ID" value="MEJ8567380.1"/>
    <property type="molecule type" value="Genomic_DNA"/>
</dbReference>
<name>A0AAW9RG35_9GAMM</name>
<dbReference type="Pfam" id="PF03966">
    <property type="entry name" value="Trm112p"/>
    <property type="match status" value="1"/>
</dbReference>
<proteinExistence type="predicted"/>
<evidence type="ECO:0000313" key="2">
    <source>
        <dbReference type="Proteomes" id="UP001359886"/>
    </source>
</evidence>
<dbReference type="InterPro" id="IPR005651">
    <property type="entry name" value="Trm112-like"/>
</dbReference>
<sequence length="88" mass="9325">MTVDGKLLEILCCPVSKVPLARLEKSRLKKLNAAIDAGAVDYVSGERVAEPLTDALITEDGKVIYAVADGIPILLGNQGIGTTQLQDF</sequence>
<dbReference type="Proteomes" id="UP001359886">
    <property type="component" value="Unassembled WGS sequence"/>
</dbReference>
<dbReference type="SUPFAM" id="SSF158997">
    <property type="entry name" value="Trm112p-like"/>
    <property type="match status" value="1"/>
</dbReference>